<dbReference type="AlphaFoldDB" id="A0A238J6Z0"/>
<reference evidence="5" key="1">
    <citation type="submission" date="2017-05" db="EMBL/GenBank/DDBJ databases">
        <authorList>
            <person name="Rodrigo-Torres L."/>
            <person name="Arahal R. D."/>
            <person name="Lucena T."/>
        </authorList>
    </citation>
    <scope>NUCLEOTIDE SEQUENCE [LARGE SCALE GENOMIC DNA]</scope>
    <source>
        <strain evidence="5">CECT 8649</strain>
    </source>
</reference>
<evidence type="ECO:0000313" key="5">
    <source>
        <dbReference type="Proteomes" id="UP000225972"/>
    </source>
</evidence>
<organism evidence="4 5">
    <name type="scientific">Pelagimonas phthalicica</name>
    <dbReference type="NCBI Taxonomy" id="1037362"/>
    <lineage>
        <taxon>Bacteria</taxon>
        <taxon>Pseudomonadati</taxon>
        <taxon>Pseudomonadota</taxon>
        <taxon>Alphaproteobacteria</taxon>
        <taxon>Rhodobacterales</taxon>
        <taxon>Roseobacteraceae</taxon>
        <taxon>Pelagimonas</taxon>
    </lineage>
</organism>
<dbReference type="CDD" id="cd16329">
    <property type="entry name" value="LolA_like"/>
    <property type="match status" value="1"/>
</dbReference>
<dbReference type="Gene3D" id="2.50.20.10">
    <property type="entry name" value="Lipoprotein localisation LolA/LolB/LppX"/>
    <property type="match status" value="1"/>
</dbReference>
<dbReference type="Pfam" id="PF17131">
    <property type="entry name" value="LolA_like"/>
    <property type="match status" value="1"/>
</dbReference>
<gene>
    <name evidence="4" type="ORF">TRP8649_00086</name>
</gene>
<dbReference type="EMBL" id="FXXP01000001">
    <property type="protein sequence ID" value="SMX26014.1"/>
    <property type="molecule type" value="Genomic_DNA"/>
</dbReference>
<protein>
    <recommendedName>
        <fullName evidence="3">Uncharacterized protein TP-0789 domain-containing protein</fullName>
    </recommendedName>
</protein>
<keyword evidence="1 2" id="KW-0732">Signal</keyword>
<evidence type="ECO:0000259" key="3">
    <source>
        <dbReference type="Pfam" id="PF17131"/>
    </source>
</evidence>
<dbReference type="InterPro" id="IPR033399">
    <property type="entry name" value="TP_0789-like"/>
</dbReference>
<evidence type="ECO:0000313" key="4">
    <source>
        <dbReference type="EMBL" id="SMX26014.1"/>
    </source>
</evidence>
<evidence type="ECO:0000256" key="2">
    <source>
        <dbReference type="SAM" id="SignalP"/>
    </source>
</evidence>
<dbReference type="SUPFAM" id="SSF89392">
    <property type="entry name" value="Prokaryotic lipoproteins and lipoprotein localization factors"/>
    <property type="match status" value="1"/>
</dbReference>
<name>A0A238J6Z0_9RHOB</name>
<evidence type="ECO:0000256" key="1">
    <source>
        <dbReference type="ARBA" id="ARBA00022729"/>
    </source>
</evidence>
<feature type="domain" description="Uncharacterized protein TP-0789" evidence="3">
    <location>
        <begin position="67"/>
        <end position="235"/>
    </location>
</feature>
<sequence>MLKSIIKPALIALSMSVAAAGAWAADGAALLRKVDDIRAPGANFTFDLTLNSGGKTEQLEVSVQNSTKGLVRYTKPTKMAGRSILFVDKNMWVFVPGTRRALRISPQQRVLGGVSSADVARTVYSSDYKVVSTSGSGNAIVLQLAPKTKSAAYARIDLTVASSGAPKQAVFYAGGGRKLKTMHFGGYKSVLGASRPTQLKVVDHLEGGKVTTMTYSSFKKAKTPAAWYQPNNLNRL</sequence>
<feature type="signal peptide" evidence="2">
    <location>
        <begin position="1"/>
        <end position="24"/>
    </location>
</feature>
<dbReference type="OrthoDB" id="368800at2"/>
<dbReference type="Proteomes" id="UP000225972">
    <property type="component" value="Unassembled WGS sequence"/>
</dbReference>
<accession>A0A238J6Z0</accession>
<proteinExistence type="predicted"/>
<feature type="chain" id="PRO_5013235001" description="Uncharacterized protein TP-0789 domain-containing protein" evidence="2">
    <location>
        <begin position="25"/>
        <end position="236"/>
    </location>
</feature>
<dbReference type="InterPro" id="IPR029046">
    <property type="entry name" value="LolA/LolB/LppX"/>
</dbReference>
<dbReference type="RefSeq" id="WP_099241565.1">
    <property type="nucleotide sequence ID" value="NZ_FXXP01000001.1"/>
</dbReference>
<keyword evidence="5" id="KW-1185">Reference proteome</keyword>